<accession>A0A9E7FY21</accession>
<dbReference type="AlphaFoldDB" id="A0A9E7FY21"/>
<evidence type="ECO:0000313" key="2">
    <source>
        <dbReference type="Proteomes" id="UP001055439"/>
    </source>
</evidence>
<name>A0A9E7FY21_9LILI</name>
<gene>
    <name evidence="1" type="ORF">MUK42_34955</name>
</gene>
<evidence type="ECO:0000313" key="1">
    <source>
        <dbReference type="EMBL" id="URE02019.1"/>
    </source>
</evidence>
<protein>
    <submittedName>
        <fullName evidence="1">Uncharacterized protein</fullName>
    </submittedName>
</protein>
<sequence>MYIKKRRRKESFSINFIVPKKPIHCRDCWADQVLCRGHRKKGHSDAACGRWIRKRCGLSTPFHYLVTKQCALPFT</sequence>
<dbReference type="Proteomes" id="UP001055439">
    <property type="component" value="Chromosome 5"/>
</dbReference>
<reference evidence="1" key="1">
    <citation type="submission" date="2022-05" db="EMBL/GenBank/DDBJ databases">
        <title>The Musa troglodytarum L. genome provides insights into the mechanism of non-climacteric behaviour and enrichment of carotenoids.</title>
        <authorList>
            <person name="Wang J."/>
        </authorList>
    </citation>
    <scope>NUCLEOTIDE SEQUENCE</scope>
    <source>
        <tissue evidence="1">Leaf</tissue>
    </source>
</reference>
<dbReference type="EMBL" id="CP097507">
    <property type="protein sequence ID" value="URE02019.1"/>
    <property type="molecule type" value="Genomic_DNA"/>
</dbReference>
<proteinExistence type="predicted"/>
<keyword evidence="2" id="KW-1185">Reference proteome</keyword>
<organism evidence="1 2">
    <name type="scientific">Musa troglodytarum</name>
    <name type="common">fe'i banana</name>
    <dbReference type="NCBI Taxonomy" id="320322"/>
    <lineage>
        <taxon>Eukaryota</taxon>
        <taxon>Viridiplantae</taxon>
        <taxon>Streptophyta</taxon>
        <taxon>Embryophyta</taxon>
        <taxon>Tracheophyta</taxon>
        <taxon>Spermatophyta</taxon>
        <taxon>Magnoliopsida</taxon>
        <taxon>Liliopsida</taxon>
        <taxon>Zingiberales</taxon>
        <taxon>Musaceae</taxon>
        <taxon>Musa</taxon>
    </lineage>
</organism>